<organism evidence="2 3">
    <name type="scientific">Pseudonocardia charpentierae</name>
    <dbReference type="NCBI Taxonomy" id="3075545"/>
    <lineage>
        <taxon>Bacteria</taxon>
        <taxon>Bacillati</taxon>
        <taxon>Actinomycetota</taxon>
        <taxon>Actinomycetes</taxon>
        <taxon>Pseudonocardiales</taxon>
        <taxon>Pseudonocardiaceae</taxon>
        <taxon>Pseudonocardia</taxon>
    </lineage>
</organism>
<dbReference type="InterPro" id="IPR015035">
    <property type="entry name" value="DUF1918"/>
</dbReference>
<keyword evidence="3" id="KW-1185">Reference proteome</keyword>
<comment type="caution">
    <text evidence="2">The sequence shown here is derived from an EMBL/GenBank/DDBJ whole genome shotgun (WGS) entry which is preliminary data.</text>
</comment>
<dbReference type="SUPFAM" id="SSF50118">
    <property type="entry name" value="Cell growth inhibitor/plasmid maintenance toxic component"/>
    <property type="match status" value="1"/>
</dbReference>
<proteinExistence type="predicted"/>
<sequence length="61" mass="6968">MHAKQGDQIVIETQTLDALRRHGEVIEVIGQGEREHYRIRWQDGHESIYFPGPAARVVSAD</sequence>
<evidence type="ECO:0000259" key="1">
    <source>
        <dbReference type="Pfam" id="PF08940"/>
    </source>
</evidence>
<accession>A0ABU2NK46</accession>
<protein>
    <submittedName>
        <fullName evidence="2">DUF1918 domain-containing protein</fullName>
    </submittedName>
</protein>
<dbReference type="Pfam" id="PF08940">
    <property type="entry name" value="DUF1918"/>
    <property type="match status" value="1"/>
</dbReference>
<evidence type="ECO:0000313" key="2">
    <source>
        <dbReference type="EMBL" id="MDT0352974.1"/>
    </source>
</evidence>
<reference evidence="3" key="1">
    <citation type="submission" date="2023-07" db="EMBL/GenBank/DDBJ databases">
        <title>30 novel species of actinomycetes from the DSMZ collection.</title>
        <authorList>
            <person name="Nouioui I."/>
        </authorList>
    </citation>
    <scope>NUCLEOTIDE SEQUENCE [LARGE SCALE GENOMIC DNA]</scope>
    <source>
        <strain evidence="3">DSM 45834</strain>
    </source>
</reference>
<dbReference type="EMBL" id="JAVREJ010000024">
    <property type="protein sequence ID" value="MDT0352974.1"/>
    <property type="molecule type" value="Genomic_DNA"/>
</dbReference>
<dbReference type="Gene3D" id="2.30.30.440">
    <property type="entry name" value="Domain of unknown function DUF1918"/>
    <property type="match status" value="1"/>
</dbReference>
<dbReference type="Proteomes" id="UP001183202">
    <property type="component" value="Unassembled WGS sequence"/>
</dbReference>
<dbReference type="RefSeq" id="WP_311559485.1">
    <property type="nucleotide sequence ID" value="NZ_JAVREJ010000024.1"/>
</dbReference>
<name>A0ABU2NK46_9PSEU</name>
<evidence type="ECO:0000313" key="3">
    <source>
        <dbReference type="Proteomes" id="UP001183202"/>
    </source>
</evidence>
<feature type="domain" description="DUF1918" evidence="1">
    <location>
        <begin position="1"/>
        <end position="57"/>
    </location>
</feature>
<gene>
    <name evidence="2" type="ORF">RM445_26005</name>
</gene>